<sequence length="197" mass="22883">MNKYMPHLILSVVISCQTFMSSCQNLNKSDYPYSEEQTKQFLAEITKNVSASITDATEIKKQPTNKFSIWTSYPLSKDQLKEYRQNNGNLSNKDNDISDFATYTIKESDFTNEKNEKLNFTDNGQAIYLQEYSLWEYEHILHQNVGIELALDKKFEKLKGHLNIEFEMPGKIKKEVKIPVNLSIYDKIEEDSAKADQ</sequence>
<proteinExistence type="predicted"/>
<dbReference type="EMBL" id="CP017141">
    <property type="protein sequence ID" value="AOM80921.1"/>
    <property type="molecule type" value="Genomic_DNA"/>
</dbReference>
<evidence type="ECO:0000313" key="2">
    <source>
        <dbReference type="Proteomes" id="UP000094313"/>
    </source>
</evidence>
<protein>
    <recommendedName>
        <fullName evidence="3">Lipoprotein</fullName>
    </recommendedName>
</protein>
<accession>A0A1D7QQL9</accession>
<dbReference type="PROSITE" id="PS51257">
    <property type="entry name" value="PROKAR_LIPOPROTEIN"/>
    <property type="match status" value="1"/>
</dbReference>
<dbReference type="AlphaFoldDB" id="A0A1D7QQL9"/>
<organism evidence="1 2">
    <name type="scientific">Pedobacter steynii</name>
    <dbReference type="NCBI Taxonomy" id="430522"/>
    <lineage>
        <taxon>Bacteria</taxon>
        <taxon>Pseudomonadati</taxon>
        <taxon>Bacteroidota</taxon>
        <taxon>Sphingobacteriia</taxon>
        <taxon>Sphingobacteriales</taxon>
        <taxon>Sphingobacteriaceae</taxon>
        <taxon>Pedobacter</taxon>
    </lineage>
</organism>
<dbReference type="Proteomes" id="UP000094313">
    <property type="component" value="Chromosome"/>
</dbReference>
<dbReference type="KEGG" id="psty:BFS30_20910"/>
<keyword evidence="2" id="KW-1185">Reference proteome</keyword>
<gene>
    <name evidence="1" type="ORF">BFS30_20910</name>
</gene>
<name>A0A1D7QQL9_9SPHI</name>
<evidence type="ECO:0000313" key="1">
    <source>
        <dbReference type="EMBL" id="AOM80921.1"/>
    </source>
</evidence>
<reference evidence="1 2" key="1">
    <citation type="submission" date="2016-08" db="EMBL/GenBank/DDBJ databases">
        <authorList>
            <person name="Seilhamer J.J."/>
        </authorList>
    </citation>
    <scope>NUCLEOTIDE SEQUENCE [LARGE SCALE GENOMIC DNA]</scope>
    <source>
        <strain evidence="1 2">DX4</strain>
    </source>
</reference>
<evidence type="ECO:0008006" key="3">
    <source>
        <dbReference type="Google" id="ProtNLM"/>
    </source>
</evidence>